<evidence type="ECO:0000313" key="1">
    <source>
        <dbReference type="EMBL" id="MED6264136.1"/>
    </source>
</evidence>
<dbReference type="Proteomes" id="UP001352852">
    <property type="component" value="Unassembled WGS sequence"/>
</dbReference>
<dbReference type="EMBL" id="JAHUTJ010000780">
    <property type="protein sequence ID" value="MED6264136.1"/>
    <property type="molecule type" value="Genomic_DNA"/>
</dbReference>
<comment type="caution">
    <text evidence="1">The sequence shown here is derived from an EMBL/GenBank/DDBJ whole genome shotgun (WGS) entry which is preliminary data.</text>
</comment>
<reference evidence="1 2" key="1">
    <citation type="submission" date="2021-06" db="EMBL/GenBank/DDBJ databases">
        <authorList>
            <person name="Palmer J.M."/>
        </authorList>
    </citation>
    <scope>NUCLEOTIDE SEQUENCE [LARGE SCALE GENOMIC DNA]</scope>
    <source>
        <strain evidence="1 2">CL_MEX2019</strain>
        <tissue evidence="1">Muscle</tissue>
    </source>
</reference>
<protein>
    <submittedName>
        <fullName evidence="1">Uncharacterized protein</fullName>
    </submittedName>
</protein>
<accession>A0ABU7CPT8</accession>
<organism evidence="1 2">
    <name type="scientific">Characodon lateralis</name>
    <dbReference type="NCBI Taxonomy" id="208331"/>
    <lineage>
        <taxon>Eukaryota</taxon>
        <taxon>Metazoa</taxon>
        <taxon>Chordata</taxon>
        <taxon>Craniata</taxon>
        <taxon>Vertebrata</taxon>
        <taxon>Euteleostomi</taxon>
        <taxon>Actinopterygii</taxon>
        <taxon>Neopterygii</taxon>
        <taxon>Teleostei</taxon>
        <taxon>Neoteleostei</taxon>
        <taxon>Acanthomorphata</taxon>
        <taxon>Ovalentaria</taxon>
        <taxon>Atherinomorphae</taxon>
        <taxon>Cyprinodontiformes</taxon>
        <taxon>Goodeidae</taxon>
        <taxon>Characodon</taxon>
    </lineage>
</organism>
<evidence type="ECO:0000313" key="2">
    <source>
        <dbReference type="Proteomes" id="UP001352852"/>
    </source>
</evidence>
<name>A0ABU7CPT8_9TELE</name>
<gene>
    <name evidence="1" type="ORF">CHARACLAT_011641</name>
</gene>
<keyword evidence="2" id="KW-1185">Reference proteome</keyword>
<sequence>MINMNMFYTFCCFDLCLLFKEKIRLFRGLPRIFCFLPTVVTSFSHGFEGKRQIPEEDLFCSEARSSLLNSSRLVASNCRQALFSDPSGAEICSDAFKYSQEGETPDGDAHILLQVMNLHAKPADFFPLSVKLISRCFTVEGNLLIISSISYYD</sequence>
<proteinExistence type="predicted"/>